<keyword evidence="3" id="KW-1185">Reference proteome</keyword>
<evidence type="ECO:0000313" key="2">
    <source>
        <dbReference type="EMBL" id="KAH3790361.1"/>
    </source>
</evidence>
<reference evidence="2" key="1">
    <citation type="journal article" date="2019" name="bioRxiv">
        <title>The Genome of the Zebra Mussel, Dreissena polymorpha: A Resource for Invasive Species Research.</title>
        <authorList>
            <person name="McCartney M.A."/>
            <person name="Auch B."/>
            <person name="Kono T."/>
            <person name="Mallez S."/>
            <person name="Zhang Y."/>
            <person name="Obille A."/>
            <person name="Becker A."/>
            <person name="Abrahante J.E."/>
            <person name="Garbe J."/>
            <person name="Badalamenti J.P."/>
            <person name="Herman A."/>
            <person name="Mangelson H."/>
            <person name="Liachko I."/>
            <person name="Sullivan S."/>
            <person name="Sone E.D."/>
            <person name="Koren S."/>
            <person name="Silverstein K.A.T."/>
            <person name="Beckman K.B."/>
            <person name="Gohl D.M."/>
        </authorList>
    </citation>
    <scope>NUCLEOTIDE SEQUENCE</scope>
    <source>
        <strain evidence="2">Duluth1</strain>
        <tissue evidence="2">Whole animal</tissue>
    </source>
</reference>
<feature type="compositionally biased region" description="Low complexity" evidence="1">
    <location>
        <begin position="41"/>
        <end position="59"/>
    </location>
</feature>
<dbReference type="EMBL" id="JAIWYP010000008">
    <property type="protein sequence ID" value="KAH3790361.1"/>
    <property type="molecule type" value="Genomic_DNA"/>
</dbReference>
<accession>A0A9D4F5D0</accession>
<sequence length="59" mass="6353">MNEEVRNLKVGKYPGVDNVPTKLIKHGGEAATAASTVLNQRSGRSRSGLRSGSSHWSYP</sequence>
<evidence type="ECO:0000313" key="3">
    <source>
        <dbReference type="Proteomes" id="UP000828390"/>
    </source>
</evidence>
<name>A0A9D4F5D0_DREPO</name>
<protein>
    <submittedName>
        <fullName evidence="2">Uncharacterized protein</fullName>
    </submittedName>
</protein>
<proteinExistence type="predicted"/>
<organism evidence="2 3">
    <name type="scientific">Dreissena polymorpha</name>
    <name type="common">Zebra mussel</name>
    <name type="synonym">Mytilus polymorpha</name>
    <dbReference type="NCBI Taxonomy" id="45954"/>
    <lineage>
        <taxon>Eukaryota</taxon>
        <taxon>Metazoa</taxon>
        <taxon>Spiralia</taxon>
        <taxon>Lophotrochozoa</taxon>
        <taxon>Mollusca</taxon>
        <taxon>Bivalvia</taxon>
        <taxon>Autobranchia</taxon>
        <taxon>Heteroconchia</taxon>
        <taxon>Euheterodonta</taxon>
        <taxon>Imparidentia</taxon>
        <taxon>Neoheterodontei</taxon>
        <taxon>Myida</taxon>
        <taxon>Dreissenoidea</taxon>
        <taxon>Dreissenidae</taxon>
        <taxon>Dreissena</taxon>
    </lineage>
</organism>
<dbReference type="Proteomes" id="UP000828390">
    <property type="component" value="Unassembled WGS sequence"/>
</dbReference>
<gene>
    <name evidence="2" type="ORF">DPMN_168559</name>
</gene>
<feature type="region of interest" description="Disordered" evidence="1">
    <location>
        <begin position="27"/>
        <end position="59"/>
    </location>
</feature>
<evidence type="ECO:0000256" key="1">
    <source>
        <dbReference type="SAM" id="MobiDB-lite"/>
    </source>
</evidence>
<comment type="caution">
    <text evidence="2">The sequence shown here is derived from an EMBL/GenBank/DDBJ whole genome shotgun (WGS) entry which is preliminary data.</text>
</comment>
<dbReference type="AlphaFoldDB" id="A0A9D4F5D0"/>
<reference evidence="2" key="2">
    <citation type="submission" date="2020-11" db="EMBL/GenBank/DDBJ databases">
        <authorList>
            <person name="McCartney M.A."/>
            <person name="Auch B."/>
            <person name="Kono T."/>
            <person name="Mallez S."/>
            <person name="Becker A."/>
            <person name="Gohl D.M."/>
            <person name="Silverstein K.A.T."/>
            <person name="Koren S."/>
            <person name="Bechman K.B."/>
            <person name="Herman A."/>
            <person name="Abrahante J.E."/>
            <person name="Garbe J."/>
        </authorList>
    </citation>
    <scope>NUCLEOTIDE SEQUENCE</scope>
    <source>
        <strain evidence="2">Duluth1</strain>
        <tissue evidence="2">Whole animal</tissue>
    </source>
</reference>